<evidence type="ECO:0000256" key="3">
    <source>
        <dbReference type="PROSITE-ProRule" id="PRU00169"/>
    </source>
</evidence>
<gene>
    <name evidence="6" type="ORF">JKG61_09310</name>
</gene>
<feature type="domain" description="Response regulatory" evidence="5">
    <location>
        <begin position="3"/>
        <end position="120"/>
    </location>
</feature>
<evidence type="ECO:0000313" key="7">
    <source>
        <dbReference type="Proteomes" id="UP000625283"/>
    </source>
</evidence>
<dbReference type="PANTHER" id="PTHR43214:SF43">
    <property type="entry name" value="TWO-COMPONENT RESPONSE REGULATOR"/>
    <property type="match status" value="1"/>
</dbReference>
<dbReference type="InterPro" id="IPR039420">
    <property type="entry name" value="WalR-like"/>
</dbReference>
<dbReference type="EMBL" id="JAERTY010000004">
    <property type="protein sequence ID" value="MBL1408945.1"/>
    <property type="molecule type" value="Genomic_DNA"/>
</dbReference>
<dbReference type="SMART" id="SM00448">
    <property type="entry name" value="REC"/>
    <property type="match status" value="1"/>
</dbReference>
<dbReference type="PANTHER" id="PTHR43214">
    <property type="entry name" value="TWO-COMPONENT RESPONSE REGULATOR"/>
    <property type="match status" value="1"/>
</dbReference>
<proteinExistence type="predicted"/>
<reference evidence="6 7" key="1">
    <citation type="submission" date="2021-01" db="EMBL/GenBank/DDBJ databases">
        <title>C459-1 draft genome sequence.</title>
        <authorList>
            <person name="Zhang X.-F."/>
        </authorList>
    </citation>
    <scope>NUCLEOTIDE SEQUENCE [LARGE SCALE GENOMIC DNA]</scope>
    <source>
        <strain evidence="7">C459-1</strain>
    </source>
</reference>
<dbReference type="PRINTS" id="PR00038">
    <property type="entry name" value="HTHLUXR"/>
</dbReference>
<dbReference type="Pfam" id="PF00072">
    <property type="entry name" value="Response_reg"/>
    <property type="match status" value="1"/>
</dbReference>
<dbReference type="PROSITE" id="PS00622">
    <property type="entry name" value="HTH_LUXR_1"/>
    <property type="match status" value="1"/>
</dbReference>
<dbReference type="InterPro" id="IPR058245">
    <property type="entry name" value="NreC/VraR/RcsB-like_REC"/>
</dbReference>
<dbReference type="InterPro" id="IPR001789">
    <property type="entry name" value="Sig_transdc_resp-reg_receiver"/>
</dbReference>
<dbReference type="SUPFAM" id="SSF52172">
    <property type="entry name" value="CheY-like"/>
    <property type="match status" value="1"/>
</dbReference>
<organism evidence="6 7">
    <name type="scientific">Sphingobacterium faecale</name>
    <dbReference type="NCBI Taxonomy" id="2803775"/>
    <lineage>
        <taxon>Bacteria</taxon>
        <taxon>Pseudomonadati</taxon>
        <taxon>Bacteroidota</taxon>
        <taxon>Sphingobacteriia</taxon>
        <taxon>Sphingobacteriales</taxon>
        <taxon>Sphingobacteriaceae</taxon>
        <taxon>Sphingobacterium</taxon>
    </lineage>
</organism>
<dbReference type="PROSITE" id="PS50110">
    <property type="entry name" value="RESPONSE_REGULATORY"/>
    <property type="match status" value="1"/>
</dbReference>
<sequence>MIKIILVEDHLVVRNGIKLLLDTQENMKVIAEANNGKEAIAYLAEGVVPDVIITDINMPGMDGLQLTEKLVEQYPDIKIIVLSMLNNTQNVAQAFEKGAKGYLVKNVSYDELLFAIAHIGNGGRYLCEELAMLLLERVIAQPPAFGGYEREEGGADAIELSERELEVLQLISDGYTNVEIADKLFLSKRTVEGHRQNLIEKTGVKNSASLIKYAVVNRLVE</sequence>
<comment type="caution">
    <text evidence="6">The sequence shown here is derived from an EMBL/GenBank/DDBJ whole genome shotgun (WGS) entry which is preliminary data.</text>
</comment>
<evidence type="ECO:0000256" key="1">
    <source>
        <dbReference type="ARBA" id="ARBA00022553"/>
    </source>
</evidence>
<keyword evidence="7" id="KW-1185">Reference proteome</keyword>
<dbReference type="CDD" id="cd17535">
    <property type="entry name" value="REC_NarL-like"/>
    <property type="match status" value="1"/>
</dbReference>
<dbReference type="CDD" id="cd06170">
    <property type="entry name" value="LuxR_C_like"/>
    <property type="match status" value="1"/>
</dbReference>
<dbReference type="InterPro" id="IPR011006">
    <property type="entry name" value="CheY-like_superfamily"/>
</dbReference>
<dbReference type="InterPro" id="IPR000792">
    <property type="entry name" value="Tscrpt_reg_LuxR_C"/>
</dbReference>
<evidence type="ECO:0000256" key="2">
    <source>
        <dbReference type="ARBA" id="ARBA00023125"/>
    </source>
</evidence>
<dbReference type="SUPFAM" id="SSF46894">
    <property type="entry name" value="C-terminal effector domain of the bipartite response regulators"/>
    <property type="match status" value="1"/>
</dbReference>
<evidence type="ECO:0000259" key="4">
    <source>
        <dbReference type="PROSITE" id="PS50043"/>
    </source>
</evidence>
<dbReference type="InterPro" id="IPR016032">
    <property type="entry name" value="Sig_transdc_resp-reg_C-effctor"/>
</dbReference>
<dbReference type="Pfam" id="PF00196">
    <property type="entry name" value="GerE"/>
    <property type="match status" value="1"/>
</dbReference>
<dbReference type="SMART" id="SM00421">
    <property type="entry name" value="HTH_LUXR"/>
    <property type="match status" value="1"/>
</dbReference>
<name>A0ABS1R392_9SPHI</name>
<protein>
    <submittedName>
        <fullName evidence="6">Response regulator transcription factor</fullName>
    </submittedName>
</protein>
<dbReference type="Proteomes" id="UP000625283">
    <property type="component" value="Unassembled WGS sequence"/>
</dbReference>
<accession>A0ABS1R392</accession>
<dbReference type="Gene3D" id="3.40.50.2300">
    <property type="match status" value="1"/>
</dbReference>
<feature type="domain" description="HTH luxR-type" evidence="4">
    <location>
        <begin position="153"/>
        <end position="218"/>
    </location>
</feature>
<feature type="modified residue" description="4-aspartylphosphate" evidence="3">
    <location>
        <position position="55"/>
    </location>
</feature>
<keyword evidence="2" id="KW-0238">DNA-binding</keyword>
<dbReference type="RefSeq" id="WP_202102697.1">
    <property type="nucleotide sequence ID" value="NZ_JAERTY010000004.1"/>
</dbReference>
<evidence type="ECO:0000259" key="5">
    <source>
        <dbReference type="PROSITE" id="PS50110"/>
    </source>
</evidence>
<keyword evidence="1 3" id="KW-0597">Phosphoprotein</keyword>
<evidence type="ECO:0000313" key="6">
    <source>
        <dbReference type="EMBL" id="MBL1408945.1"/>
    </source>
</evidence>
<dbReference type="PROSITE" id="PS50043">
    <property type="entry name" value="HTH_LUXR_2"/>
    <property type="match status" value="1"/>
</dbReference>